<comment type="catalytic activity">
    <reaction evidence="7">
        <text>adenosine(1518)/adenosine(1519) in 16S rRNA + 4 S-adenosyl-L-methionine = N(6)-dimethyladenosine(1518)/N(6)-dimethyladenosine(1519) in 16S rRNA + 4 S-adenosyl-L-homocysteine + 4 H(+)</text>
        <dbReference type="Rhea" id="RHEA:19609"/>
        <dbReference type="Rhea" id="RHEA-COMP:10232"/>
        <dbReference type="Rhea" id="RHEA-COMP:10233"/>
        <dbReference type="ChEBI" id="CHEBI:15378"/>
        <dbReference type="ChEBI" id="CHEBI:57856"/>
        <dbReference type="ChEBI" id="CHEBI:59789"/>
        <dbReference type="ChEBI" id="CHEBI:74411"/>
        <dbReference type="ChEBI" id="CHEBI:74493"/>
        <dbReference type="EC" id="2.1.1.182"/>
    </reaction>
</comment>
<gene>
    <name evidence="7" type="primary">rsmA</name>
    <name evidence="7" type="synonym">ksgA</name>
    <name evidence="10" type="ORF">OP8BY_1803</name>
</gene>
<dbReference type="PANTHER" id="PTHR11727">
    <property type="entry name" value="DIMETHYLADENOSINE TRANSFERASE"/>
    <property type="match status" value="1"/>
</dbReference>
<dbReference type="GO" id="GO:0052908">
    <property type="term" value="F:16S rRNA (adenine(1518)-N(6)/adenine(1519)-N(6))-dimethyltransferase activity"/>
    <property type="evidence" value="ECO:0007669"/>
    <property type="project" value="UniProtKB-EC"/>
</dbReference>
<keyword evidence="4 7" id="KW-0808">Transferase</keyword>
<evidence type="ECO:0000313" key="11">
    <source>
        <dbReference type="Proteomes" id="UP000257323"/>
    </source>
</evidence>
<sequence>MGRKTRRQLLGQHFLHEKRILQKIVEAVEPGPEDLVVEIGPGQGALTFPLAARAGRVLAIEKDYALVEMLEKNRPGNLEIIAGDILKLDLPGIITGHRRPGETVKLAGNLPYHISSQVLFVLLEVKDVVERAVFLFQKEVAQRITATPGGKNYAPLSILLQNYFDCQLLFRVGPGAFSPPPRVDSACVLFLKRNRPLFFPAEVADELFTFLKDAFCQRRKTLSRNLESAGYRRENVRQALLYLSLGERVRAEELKPETLVSLFRLLKENNREI</sequence>
<evidence type="ECO:0000256" key="4">
    <source>
        <dbReference type="ARBA" id="ARBA00022679"/>
    </source>
</evidence>
<dbReference type="SMART" id="SM00650">
    <property type="entry name" value="rADc"/>
    <property type="match status" value="1"/>
</dbReference>
<dbReference type="PROSITE" id="PS01131">
    <property type="entry name" value="RRNA_A_DIMETH"/>
    <property type="match status" value="1"/>
</dbReference>
<feature type="domain" description="Ribosomal RNA adenine methylase transferase N-terminal" evidence="9">
    <location>
        <begin position="20"/>
        <end position="195"/>
    </location>
</feature>
<dbReference type="PANTHER" id="PTHR11727:SF7">
    <property type="entry name" value="DIMETHYLADENOSINE TRANSFERASE-RELATED"/>
    <property type="match status" value="1"/>
</dbReference>
<dbReference type="EMBL" id="QUAH01000004">
    <property type="protein sequence ID" value="RFT16199.1"/>
    <property type="molecule type" value="Genomic_DNA"/>
</dbReference>
<keyword evidence="6 7" id="KW-0694">RNA-binding</keyword>
<keyword evidence="2 7" id="KW-0698">rRNA processing</keyword>
<dbReference type="Gene3D" id="3.40.50.150">
    <property type="entry name" value="Vaccinia Virus protein VP39"/>
    <property type="match status" value="1"/>
</dbReference>
<dbReference type="Pfam" id="PF00398">
    <property type="entry name" value="RrnaAD"/>
    <property type="match status" value="1"/>
</dbReference>
<evidence type="ECO:0000313" key="10">
    <source>
        <dbReference type="EMBL" id="RFT16199.1"/>
    </source>
</evidence>
<comment type="caution">
    <text evidence="10">The sequence shown here is derived from an EMBL/GenBank/DDBJ whole genome shotgun (WGS) entry which is preliminary data.</text>
</comment>
<dbReference type="InterPro" id="IPR020598">
    <property type="entry name" value="rRNA_Ade_methylase_Trfase_N"/>
</dbReference>
<dbReference type="HAMAP" id="MF_00607">
    <property type="entry name" value="16SrRNA_methyltr_A"/>
    <property type="match status" value="1"/>
</dbReference>
<evidence type="ECO:0000256" key="3">
    <source>
        <dbReference type="ARBA" id="ARBA00022603"/>
    </source>
</evidence>
<feature type="binding site" evidence="7 8">
    <location>
        <position position="61"/>
    </location>
    <ligand>
        <name>S-adenosyl-L-methionine</name>
        <dbReference type="ChEBI" id="CHEBI:59789"/>
    </ligand>
</feature>
<dbReference type="InterPro" id="IPR001737">
    <property type="entry name" value="KsgA/Erm"/>
</dbReference>
<keyword evidence="1 7" id="KW-0963">Cytoplasm</keyword>
<dbReference type="EC" id="2.1.1.182" evidence="7"/>
<feature type="binding site" evidence="7 8">
    <location>
        <position position="15"/>
    </location>
    <ligand>
        <name>S-adenosyl-L-methionine</name>
        <dbReference type="ChEBI" id="CHEBI:59789"/>
    </ligand>
</feature>
<feature type="binding site" evidence="7 8">
    <location>
        <position position="40"/>
    </location>
    <ligand>
        <name>S-adenosyl-L-methionine</name>
        <dbReference type="ChEBI" id="CHEBI:59789"/>
    </ligand>
</feature>
<comment type="subcellular location">
    <subcellularLocation>
        <location evidence="7">Cytoplasm</location>
    </subcellularLocation>
</comment>
<accession>A0A3E2BN86</accession>
<evidence type="ECO:0000256" key="2">
    <source>
        <dbReference type="ARBA" id="ARBA00022552"/>
    </source>
</evidence>
<dbReference type="Gene3D" id="1.10.8.100">
    <property type="entry name" value="Ribosomal RNA adenine dimethylase-like, domain 2"/>
    <property type="match status" value="1"/>
</dbReference>
<dbReference type="PROSITE" id="PS51689">
    <property type="entry name" value="SAM_RNA_A_N6_MT"/>
    <property type="match status" value="1"/>
</dbReference>
<dbReference type="GO" id="GO:0005829">
    <property type="term" value="C:cytosol"/>
    <property type="evidence" value="ECO:0007669"/>
    <property type="project" value="TreeGrafter"/>
</dbReference>
<dbReference type="SUPFAM" id="SSF53335">
    <property type="entry name" value="S-adenosyl-L-methionine-dependent methyltransferases"/>
    <property type="match status" value="1"/>
</dbReference>
<dbReference type="InterPro" id="IPR020596">
    <property type="entry name" value="rRNA_Ade_Mease_Trfase_CS"/>
</dbReference>
<evidence type="ECO:0000256" key="6">
    <source>
        <dbReference type="ARBA" id="ARBA00022884"/>
    </source>
</evidence>
<comment type="similarity">
    <text evidence="7">Belongs to the class I-like SAM-binding methyltransferase superfamily. rRNA adenine N(6)-methyltransferase family. RsmA subfamily.</text>
</comment>
<reference evidence="10 11" key="1">
    <citation type="submission" date="2018-08" db="EMBL/GenBank/DDBJ databases">
        <title>Genome analysis of the thermophilic bacterium of the candidate phylum Aminicenantes from deep subsurface aquifer revealed its physiology and ecological role.</title>
        <authorList>
            <person name="Kadnikov V.V."/>
            <person name="Mardanov A.V."/>
            <person name="Beletsky A.V."/>
            <person name="Karnachuk O.V."/>
            <person name="Ravin N.V."/>
        </authorList>
    </citation>
    <scope>NUCLEOTIDE SEQUENCE [LARGE SCALE GENOMIC DNA]</scope>
    <source>
        <strain evidence="10">BY38</strain>
    </source>
</reference>
<protein>
    <recommendedName>
        <fullName evidence="7">Ribosomal RNA small subunit methyltransferase A</fullName>
        <ecNumber evidence="7">2.1.1.182</ecNumber>
    </recommendedName>
    <alternativeName>
        <fullName evidence="7">16S rRNA (adenine(1518)-N(6)/adenine(1519)-N(6))-dimethyltransferase</fullName>
    </alternativeName>
    <alternativeName>
        <fullName evidence="7">16S rRNA dimethyladenosine transferase</fullName>
    </alternativeName>
    <alternativeName>
        <fullName evidence="7">16S rRNA dimethylase</fullName>
    </alternativeName>
    <alternativeName>
        <fullName evidence="7">S-adenosylmethionine-6-N', N'-adenosyl(rRNA) dimethyltransferase</fullName>
    </alternativeName>
</protein>
<dbReference type="AlphaFoldDB" id="A0A3E2BN86"/>
<proteinExistence type="inferred from homology"/>
<name>A0A3E2BN86_9BACT</name>
<organism evidence="10 11">
    <name type="scientific">Candidatus Saccharicenans subterraneus</name>
    <dbReference type="NCBI Taxonomy" id="2508984"/>
    <lineage>
        <taxon>Bacteria</taxon>
        <taxon>Candidatus Aminicenantota</taxon>
        <taxon>Candidatus Aminicenantia</taxon>
        <taxon>Candidatus Aminicenantales</taxon>
        <taxon>Candidatus Saccharicenantaceae</taxon>
        <taxon>Candidatus Saccharicenans</taxon>
    </lineage>
</organism>
<keyword evidence="5 7" id="KW-0949">S-adenosyl-L-methionine</keyword>
<dbReference type="NCBIfam" id="TIGR00755">
    <property type="entry name" value="ksgA"/>
    <property type="match status" value="1"/>
</dbReference>
<dbReference type="Proteomes" id="UP000257323">
    <property type="component" value="Unassembled WGS sequence"/>
</dbReference>
<dbReference type="InterPro" id="IPR029063">
    <property type="entry name" value="SAM-dependent_MTases_sf"/>
</dbReference>
<evidence type="ECO:0000256" key="5">
    <source>
        <dbReference type="ARBA" id="ARBA00022691"/>
    </source>
</evidence>
<feature type="binding site" evidence="7 8">
    <location>
        <position position="84"/>
    </location>
    <ligand>
        <name>S-adenosyl-L-methionine</name>
        <dbReference type="ChEBI" id="CHEBI:59789"/>
    </ligand>
</feature>
<dbReference type="GO" id="GO:0003723">
    <property type="term" value="F:RNA binding"/>
    <property type="evidence" value="ECO:0007669"/>
    <property type="project" value="UniProtKB-UniRule"/>
</dbReference>
<comment type="function">
    <text evidence="7">Specifically dimethylates two adjacent adenosines (A1518 and A1519) in the loop of a conserved hairpin near the 3'-end of 16S rRNA in the 30S particle. May play a critical role in biogenesis of 30S subunits.</text>
</comment>
<dbReference type="InterPro" id="IPR023165">
    <property type="entry name" value="rRNA_Ade_diMease-like_C"/>
</dbReference>
<keyword evidence="3 7" id="KW-0489">Methyltransferase</keyword>
<evidence type="ECO:0000259" key="9">
    <source>
        <dbReference type="SMART" id="SM00650"/>
    </source>
</evidence>
<dbReference type="CDD" id="cd02440">
    <property type="entry name" value="AdoMet_MTases"/>
    <property type="match status" value="1"/>
</dbReference>
<evidence type="ECO:0000256" key="1">
    <source>
        <dbReference type="ARBA" id="ARBA00022490"/>
    </source>
</evidence>
<feature type="binding site" evidence="7 8">
    <location>
        <position position="109"/>
    </location>
    <ligand>
        <name>S-adenosyl-L-methionine</name>
        <dbReference type="ChEBI" id="CHEBI:59789"/>
    </ligand>
</feature>
<evidence type="ECO:0000256" key="8">
    <source>
        <dbReference type="PROSITE-ProRule" id="PRU01026"/>
    </source>
</evidence>
<evidence type="ECO:0000256" key="7">
    <source>
        <dbReference type="HAMAP-Rule" id="MF_00607"/>
    </source>
</evidence>
<feature type="binding site" evidence="7 8">
    <location>
        <position position="13"/>
    </location>
    <ligand>
        <name>S-adenosyl-L-methionine</name>
        <dbReference type="ChEBI" id="CHEBI:59789"/>
    </ligand>
</feature>
<dbReference type="InterPro" id="IPR011530">
    <property type="entry name" value="rRNA_adenine_dimethylase"/>
</dbReference>